<sequence>MLVNQVIVMLLILFLIIGVVDKIFQLNKGYGKAFDEGFQTMGPLALVMIGMIMASPVIAEVVLPIAGPVFAWFGADPAMLSGMLLAIDMGGYAIAMEMALTEEAALFSGIILSTLLGPTFVFTVPVALGLIPEKEFPFLAKGILAGLLAVPPGAFIAGLLAGFSPVFLLIQLIPVLVMVLITGAGLFLIPKVMIRLFLWMGRLILAFTLTMIVLVAVQELLGIRILTGFLPFSEAMEIIGLIVLALGGAFPMVHFLKTKLIPRLISKEKGDQVAVTGFVSSLAHSIPMYKNLYLMEEKGKLMNIAFSVSGAFVLGGHLGFTAALEPDMVMAMMAGKLISGVLAVCGVHYYFVRKIHK</sequence>
<feature type="transmembrane region" description="Helical" evidence="1">
    <location>
        <begin position="44"/>
        <end position="73"/>
    </location>
</feature>
<keyword evidence="1" id="KW-1133">Transmembrane helix</keyword>
<dbReference type="GO" id="GO:0005886">
    <property type="term" value="C:plasma membrane"/>
    <property type="evidence" value="ECO:0007669"/>
    <property type="project" value="TreeGrafter"/>
</dbReference>
<dbReference type="Pfam" id="PF04346">
    <property type="entry name" value="EutH"/>
    <property type="match status" value="1"/>
</dbReference>
<dbReference type="PIRSF" id="PIRSF019466">
    <property type="entry name" value="EutH"/>
    <property type="match status" value="1"/>
</dbReference>
<accession>A0A1D7QWS1</accession>
<dbReference type="Proteomes" id="UP000094463">
    <property type="component" value="Chromosome"/>
</dbReference>
<feature type="transmembrane region" description="Helical" evidence="1">
    <location>
        <begin position="301"/>
        <end position="324"/>
    </location>
</feature>
<dbReference type="PANTHER" id="PTHR40089:SF1">
    <property type="entry name" value="ETHANOLAMINE PERMEASE EUTH-RELATED"/>
    <property type="match status" value="1"/>
</dbReference>
<dbReference type="OrthoDB" id="9778282at2"/>
<dbReference type="NCBIfam" id="NF011667">
    <property type="entry name" value="PRK15086.1-3"/>
    <property type="match status" value="1"/>
</dbReference>
<dbReference type="PANTHER" id="PTHR40089">
    <property type="entry name" value="ETHANOLAMINE UTILIZATION PROTEIN EUTH"/>
    <property type="match status" value="1"/>
</dbReference>
<dbReference type="STRING" id="632773.BBEV_2093"/>
<dbReference type="PATRIC" id="fig|632773.3.peg.2206"/>
<feature type="transmembrane region" description="Helical" evidence="1">
    <location>
        <begin position="6"/>
        <end position="24"/>
    </location>
</feature>
<dbReference type="EMBL" id="CP012502">
    <property type="protein sequence ID" value="AOM83451.1"/>
    <property type="molecule type" value="Genomic_DNA"/>
</dbReference>
<reference evidence="2 3" key="1">
    <citation type="submission" date="2015-08" db="EMBL/GenBank/DDBJ databases">
        <title>The complete genome sequence of Bacillus beveridgei MLTeJB.</title>
        <authorList>
            <person name="Hanson T.E."/>
            <person name="Mesa C."/>
            <person name="Basesman S.M."/>
            <person name="Oremland R.S."/>
        </authorList>
    </citation>
    <scope>NUCLEOTIDE SEQUENCE [LARGE SCALE GENOMIC DNA]</scope>
    <source>
        <strain evidence="2 3">MLTeJB</strain>
    </source>
</reference>
<organism evidence="2 3">
    <name type="scientific">Salisediminibacterium beveridgei</name>
    <dbReference type="NCBI Taxonomy" id="632773"/>
    <lineage>
        <taxon>Bacteria</taxon>
        <taxon>Bacillati</taxon>
        <taxon>Bacillota</taxon>
        <taxon>Bacilli</taxon>
        <taxon>Bacillales</taxon>
        <taxon>Bacillaceae</taxon>
        <taxon>Salisediminibacterium</taxon>
    </lineage>
</organism>
<protein>
    <submittedName>
        <fullName evidence="2">Ethanolamine permease</fullName>
    </submittedName>
</protein>
<keyword evidence="3" id="KW-1185">Reference proteome</keyword>
<evidence type="ECO:0000313" key="3">
    <source>
        <dbReference type="Proteomes" id="UP000094463"/>
    </source>
</evidence>
<evidence type="ECO:0000256" key="1">
    <source>
        <dbReference type="SAM" id="Phobius"/>
    </source>
</evidence>
<feature type="transmembrane region" description="Helical" evidence="1">
    <location>
        <begin position="238"/>
        <end position="256"/>
    </location>
</feature>
<feature type="transmembrane region" description="Helical" evidence="1">
    <location>
        <begin position="196"/>
        <end position="218"/>
    </location>
</feature>
<gene>
    <name evidence="2" type="ORF">BBEV_2093</name>
</gene>
<keyword evidence="1" id="KW-0472">Membrane</keyword>
<feature type="transmembrane region" description="Helical" evidence="1">
    <location>
        <begin position="143"/>
        <end position="163"/>
    </location>
</feature>
<dbReference type="RefSeq" id="WP_069365427.1">
    <property type="nucleotide sequence ID" value="NZ_CP012502.1"/>
</dbReference>
<evidence type="ECO:0000313" key="2">
    <source>
        <dbReference type="EMBL" id="AOM83451.1"/>
    </source>
</evidence>
<feature type="transmembrane region" description="Helical" evidence="1">
    <location>
        <begin position="169"/>
        <end position="189"/>
    </location>
</feature>
<name>A0A1D7QWS1_9BACI</name>
<keyword evidence="1" id="KW-0812">Transmembrane</keyword>
<proteinExistence type="predicted"/>
<dbReference type="GO" id="GO:0034228">
    <property type="term" value="F:ethanolamine transmembrane transporter activity"/>
    <property type="evidence" value="ECO:0007669"/>
    <property type="project" value="InterPro"/>
</dbReference>
<dbReference type="InterPro" id="IPR007441">
    <property type="entry name" value="EutH"/>
</dbReference>
<dbReference type="AlphaFoldDB" id="A0A1D7QWS1"/>
<feature type="transmembrane region" description="Helical" evidence="1">
    <location>
        <begin position="106"/>
        <end position="131"/>
    </location>
</feature>
<dbReference type="KEGG" id="bbev:BBEV_2093"/>
<feature type="transmembrane region" description="Helical" evidence="1">
    <location>
        <begin position="330"/>
        <end position="352"/>
    </location>
</feature>